<dbReference type="EMBL" id="CAJOAZ010001643">
    <property type="protein sequence ID" value="CAF3839721.1"/>
    <property type="molecule type" value="Genomic_DNA"/>
</dbReference>
<evidence type="ECO:0000256" key="6">
    <source>
        <dbReference type="ARBA" id="ARBA00023170"/>
    </source>
</evidence>
<dbReference type="InterPro" id="IPR017452">
    <property type="entry name" value="GPCR_Rhodpsn_7TM"/>
</dbReference>
<gene>
    <name evidence="10" type="ORF">OXD698_LOCUS20596</name>
</gene>
<dbReference type="GO" id="GO:0004930">
    <property type="term" value="F:G protein-coupled receptor activity"/>
    <property type="evidence" value="ECO:0007669"/>
    <property type="project" value="UniProtKB-KW"/>
</dbReference>
<dbReference type="SUPFAM" id="SSF81321">
    <property type="entry name" value="Family A G protein-coupled receptor-like"/>
    <property type="match status" value="1"/>
</dbReference>
<protein>
    <recommendedName>
        <fullName evidence="9">G-protein coupled receptors family 1 profile domain-containing protein</fullName>
    </recommendedName>
</protein>
<reference evidence="10" key="1">
    <citation type="submission" date="2021-02" db="EMBL/GenBank/DDBJ databases">
        <authorList>
            <person name="Nowell W R."/>
        </authorList>
    </citation>
    <scope>NUCLEOTIDE SEQUENCE</scope>
</reference>
<keyword evidence="5 8" id="KW-0472">Membrane</keyword>
<dbReference type="PROSITE" id="PS50262">
    <property type="entry name" value="G_PROTEIN_RECEP_F1_2"/>
    <property type="match status" value="1"/>
</dbReference>
<organism evidence="10 11">
    <name type="scientific">Adineta steineri</name>
    <dbReference type="NCBI Taxonomy" id="433720"/>
    <lineage>
        <taxon>Eukaryota</taxon>
        <taxon>Metazoa</taxon>
        <taxon>Spiralia</taxon>
        <taxon>Gnathifera</taxon>
        <taxon>Rotifera</taxon>
        <taxon>Eurotatoria</taxon>
        <taxon>Bdelloidea</taxon>
        <taxon>Adinetida</taxon>
        <taxon>Adinetidae</taxon>
        <taxon>Adineta</taxon>
    </lineage>
</organism>
<feature type="transmembrane region" description="Helical" evidence="8">
    <location>
        <begin position="241"/>
        <end position="265"/>
    </location>
</feature>
<dbReference type="PROSITE" id="PS00615">
    <property type="entry name" value="C_TYPE_LECTIN_1"/>
    <property type="match status" value="1"/>
</dbReference>
<sequence length="391" mass="45902">MMINNNTTLEICISNVTYDKLFHISSGIWHVFGFIGVLFGIPGHILQIIISFNKTSRKDPTSLYFIAMSIVDIVFLLGLFWLWCVNMSLIKTDPREVLSCGIFYSIMIGSTTLSHLYLASLATDRSIIIIYPTRYRLIVTRSHVIFRIVLITFIIILLSIPHQFYFHYEPRVTLFLCDFRSSLYHRKIRRWSFIHAILLVGVPTLIVCICSAILLHNRCKHKRTYKNNLSADARRMHRHSILLFVYSLGLFLSILPGCILEIFIVHDRLFYHNMNCSIRWKIYRILFNCFLTLLSITYSIKFYIHLIVSTTFRNGFIQLITYIYRWITSQTLFSNSNYFCSGQPLHTYNYYFQEYDQCIGLYIQSNTSSCLRDSTCENVSPFICELCSYMI</sequence>
<evidence type="ECO:0000256" key="3">
    <source>
        <dbReference type="ARBA" id="ARBA00022989"/>
    </source>
</evidence>
<dbReference type="PANTHER" id="PTHR24243:SF233">
    <property type="entry name" value="THYROTROPIN-RELEASING HORMONE RECEPTOR"/>
    <property type="match status" value="1"/>
</dbReference>
<feature type="transmembrane region" description="Helical" evidence="8">
    <location>
        <begin position="28"/>
        <end position="50"/>
    </location>
</feature>
<feature type="transmembrane region" description="Helical" evidence="8">
    <location>
        <begin position="193"/>
        <end position="215"/>
    </location>
</feature>
<evidence type="ECO:0000256" key="4">
    <source>
        <dbReference type="ARBA" id="ARBA00023040"/>
    </source>
</evidence>
<name>A0A819DV90_9BILA</name>
<comment type="caution">
    <text evidence="10">The sequence shown here is derived from an EMBL/GenBank/DDBJ whole genome shotgun (WGS) entry which is preliminary data.</text>
</comment>
<feature type="transmembrane region" description="Helical" evidence="8">
    <location>
        <begin position="102"/>
        <end position="123"/>
    </location>
</feature>
<feature type="transmembrane region" description="Helical" evidence="8">
    <location>
        <begin position="62"/>
        <end position="82"/>
    </location>
</feature>
<dbReference type="Pfam" id="PF00001">
    <property type="entry name" value="7tm_1"/>
    <property type="match status" value="1"/>
</dbReference>
<evidence type="ECO:0000313" key="11">
    <source>
        <dbReference type="Proteomes" id="UP000663844"/>
    </source>
</evidence>
<feature type="transmembrane region" description="Helical" evidence="8">
    <location>
        <begin position="144"/>
        <end position="166"/>
    </location>
</feature>
<feature type="domain" description="G-protein coupled receptors family 1 profile" evidence="9">
    <location>
        <begin position="43"/>
        <end position="305"/>
    </location>
</feature>
<dbReference type="PANTHER" id="PTHR24243">
    <property type="entry name" value="G-PROTEIN COUPLED RECEPTOR"/>
    <property type="match status" value="1"/>
</dbReference>
<comment type="subcellular location">
    <subcellularLocation>
        <location evidence="1">Membrane</location>
        <topology evidence="1">Multi-pass membrane protein</topology>
    </subcellularLocation>
</comment>
<evidence type="ECO:0000256" key="5">
    <source>
        <dbReference type="ARBA" id="ARBA00023136"/>
    </source>
</evidence>
<evidence type="ECO:0000256" key="7">
    <source>
        <dbReference type="ARBA" id="ARBA00023224"/>
    </source>
</evidence>
<dbReference type="AlphaFoldDB" id="A0A819DV90"/>
<dbReference type="GO" id="GO:0005886">
    <property type="term" value="C:plasma membrane"/>
    <property type="evidence" value="ECO:0007669"/>
    <property type="project" value="TreeGrafter"/>
</dbReference>
<keyword evidence="3 8" id="KW-1133">Transmembrane helix</keyword>
<feature type="transmembrane region" description="Helical" evidence="8">
    <location>
        <begin position="285"/>
        <end position="304"/>
    </location>
</feature>
<accession>A0A819DV90</accession>
<evidence type="ECO:0000256" key="1">
    <source>
        <dbReference type="ARBA" id="ARBA00004141"/>
    </source>
</evidence>
<evidence type="ECO:0000256" key="8">
    <source>
        <dbReference type="SAM" id="Phobius"/>
    </source>
</evidence>
<dbReference type="InterPro" id="IPR018378">
    <property type="entry name" value="C-type_lectin_CS"/>
</dbReference>
<evidence type="ECO:0000256" key="2">
    <source>
        <dbReference type="ARBA" id="ARBA00022692"/>
    </source>
</evidence>
<dbReference type="InterPro" id="IPR000276">
    <property type="entry name" value="GPCR_Rhodpsn"/>
</dbReference>
<evidence type="ECO:0000313" key="10">
    <source>
        <dbReference type="EMBL" id="CAF3839721.1"/>
    </source>
</evidence>
<keyword evidence="4" id="KW-0297">G-protein coupled receptor</keyword>
<keyword evidence="6" id="KW-0675">Receptor</keyword>
<keyword evidence="2 8" id="KW-0812">Transmembrane</keyword>
<evidence type="ECO:0000259" key="9">
    <source>
        <dbReference type="PROSITE" id="PS50262"/>
    </source>
</evidence>
<dbReference type="Proteomes" id="UP000663844">
    <property type="component" value="Unassembled WGS sequence"/>
</dbReference>
<keyword evidence="7" id="KW-0807">Transducer</keyword>
<proteinExistence type="predicted"/>
<dbReference type="Gene3D" id="1.20.1070.10">
    <property type="entry name" value="Rhodopsin 7-helix transmembrane proteins"/>
    <property type="match status" value="1"/>
</dbReference>